<dbReference type="CDD" id="cd00063">
    <property type="entry name" value="FN3"/>
    <property type="match status" value="1"/>
</dbReference>
<feature type="domain" description="Fibronectin type-III" evidence="1">
    <location>
        <begin position="208"/>
        <end position="300"/>
    </location>
</feature>
<dbReference type="PROSITE" id="PS50853">
    <property type="entry name" value="FN3"/>
    <property type="match status" value="1"/>
</dbReference>
<dbReference type="Proteomes" id="UP000277811">
    <property type="component" value="Unassembled WGS sequence"/>
</dbReference>
<dbReference type="Gene3D" id="2.60.40.10">
    <property type="entry name" value="Immunoglobulins"/>
    <property type="match status" value="1"/>
</dbReference>
<dbReference type="OrthoDB" id="1682307at2"/>
<sequence>MYQVDQNTLALLHFEDGVKDECGNDWIIQNNGVSISQAQVKDGDGSAYFNAIGGMYTDAASKFVFDTGDFTIDFWLYYIQGNYEASFGNVVLLLDSRESANSEQPIYITLDSNYKLAFSIEDKVLTSSAGALKPNEWIHITCVRNTGTGYIFVNGEIVASGDLNAGINKSFPIYLGGDSYTRTSIGAIEAYLDEFRISNIARWTSNFAPSAPTNLSATAGDSKVTLSWDAVTDAVSYNVKRSTTAGGPYTTIASGVIGTSYVDTDVVNGTTYYYVVTAVIENGIESDNSNEASATPVAASRALLRVTMSDSSEREYKLTTTEINNFVQWYNRTVGTGNTCYTFDDIINGSKEYLAFEKIISFKVVPIAQ</sequence>
<reference evidence="2 3" key="1">
    <citation type="submission" date="2018-06" db="EMBL/GenBank/DDBJ databases">
        <authorList>
            <person name="Strepis N."/>
        </authorList>
    </citation>
    <scope>NUCLEOTIDE SEQUENCE [LARGE SCALE GENOMIC DNA]</scope>
    <source>
        <strain evidence="2">LUCI</strain>
    </source>
</reference>
<dbReference type="Pfam" id="PF13385">
    <property type="entry name" value="Laminin_G_3"/>
    <property type="match status" value="1"/>
</dbReference>
<name>A0A498RDJ6_9FIRM</name>
<evidence type="ECO:0000313" key="3">
    <source>
        <dbReference type="Proteomes" id="UP000277811"/>
    </source>
</evidence>
<dbReference type="SUPFAM" id="SSF49265">
    <property type="entry name" value="Fibronectin type III"/>
    <property type="match status" value="1"/>
</dbReference>
<dbReference type="SMART" id="SM00060">
    <property type="entry name" value="FN3"/>
    <property type="match status" value="1"/>
</dbReference>
<dbReference type="InterPro" id="IPR013320">
    <property type="entry name" value="ConA-like_dom_sf"/>
</dbReference>
<dbReference type="InterPro" id="IPR003961">
    <property type="entry name" value="FN3_dom"/>
</dbReference>
<evidence type="ECO:0000313" key="2">
    <source>
        <dbReference type="EMBL" id="VBB08143.1"/>
    </source>
</evidence>
<dbReference type="RefSeq" id="WP_122629046.1">
    <property type="nucleotide sequence ID" value="NZ_UPPP01000083.1"/>
</dbReference>
<protein>
    <submittedName>
        <fullName evidence="2">Fibronectin type iii</fullName>
    </submittedName>
</protein>
<dbReference type="EMBL" id="UPPP01000083">
    <property type="protein sequence ID" value="VBB08143.1"/>
    <property type="molecule type" value="Genomic_DNA"/>
</dbReference>
<evidence type="ECO:0000259" key="1">
    <source>
        <dbReference type="PROSITE" id="PS50853"/>
    </source>
</evidence>
<dbReference type="AlphaFoldDB" id="A0A498RDJ6"/>
<proteinExistence type="predicted"/>
<dbReference type="Gene3D" id="2.60.120.200">
    <property type="match status" value="1"/>
</dbReference>
<organism evidence="2 3">
    <name type="scientific">Lucifera butyrica</name>
    <dbReference type="NCBI Taxonomy" id="1351585"/>
    <lineage>
        <taxon>Bacteria</taxon>
        <taxon>Bacillati</taxon>
        <taxon>Bacillota</taxon>
        <taxon>Negativicutes</taxon>
        <taxon>Veillonellales</taxon>
        <taxon>Veillonellaceae</taxon>
        <taxon>Lucifera</taxon>
    </lineage>
</organism>
<dbReference type="SUPFAM" id="SSF49899">
    <property type="entry name" value="Concanavalin A-like lectins/glucanases"/>
    <property type="match status" value="1"/>
</dbReference>
<dbReference type="InterPro" id="IPR013783">
    <property type="entry name" value="Ig-like_fold"/>
</dbReference>
<accession>A0A498RDJ6</accession>
<dbReference type="InterPro" id="IPR036116">
    <property type="entry name" value="FN3_sf"/>
</dbReference>
<keyword evidence="3" id="KW-1185">Reference proteome</keyword>
<gene>
    <name evidence="2" type="ORF">LUCI_3408</name>
</gene>